<dbReference type="HOGENOM" id="CLU_051096_3_1_2"/>
<dbReference type="PANTHER" id="PTHR12835:SF5">
    <property type="entry name" value="BIOTIN--PROTEIN LIGASE"/>
    <property type="match status" value="1"/>
</dbReference>
<proteinExistence type="predicted"/>
<dbReference type="EMBL" id="CP002737">
    <property type="protein sequence ID" value="AEF96597.1"/>
    <property type="molecule type" value="Genomic_DNA"/>
</dbReference>
<dbReference type="NCBIfam" id="TIGR00121">
    <property type="entry name" value="birA_ligase"/>
    <property type="match status" value="1"/>
</dbReference>
<feature type="domain" description="BPL/LPL catalytic" evidence="2">
    <location>
        <begin position="1"/>
        <end position="172"/>
    </location>
</feature>
<dbReference type="InterPro" id="IPR004143">
    <property type="entry name" value="BPL_LPL_catalytic"/>
</dbReference>
<dbReference type="PROSITE" id="PS51733">
    <property type="entry name" value="BPL_LPL_CATALYTIC"/>
    <property type="match status" value="1"/>
</dbReference>
<evidence type="ECO:0000313" key="3">
    <source>
        <dbReference type="EMBL" id="AEF96597.1"/>
    </source>
</evidence>
<dbReference type="PANTHER" id="PTHR12835">
    <property type="entry name" value="BIOTIN PROTEIN LIGASE"/>
    <property type="match status" value="1"/>
</dbReference>
<dbReference type="CDD" id="cd16442">
    <property type="entry name" value="BPL"/>
    <property type="match status" value="1"/>
</dbReference>
<dbReference type="SUPFAM" id="SSF55681">
    <property type="entry name" value="Class II aaRS and biotin synthetases"/>
    <property type="match status" value="1"/>
</dbReference>
<name>F6BDN6_METIK</name>
<dbReference type="STRING" id="880724.Metig_1058"/>
<sequence length="242" mass="27817">MGRFEIIHLNRIDSTNTYAYKLAKEGKRDIVVVADEQTSGRGRLNRVWFSDFGGLYFSIVLESDVDKFPVLNFLAPICMVKTLKNYSNKNYGIKWPNDIIVNNKKICGILSEINVEYGFMVLGIGINVNNKIREEIRDIATSLKEVEGKEFDKMEILKTFLEIFESYLNNLSPENILKEYKENSLTLNEYVKIITPNREIFGHVVDITYEGIVLQTDEKLEIVDVGDCIHLRKVFPSPYGSN</sequence>
<evidence type="ECO:0000256" key="1">
    <source>
        <dbReference type="ARBA" id="ARBA00022598"/>
    </source>
</evidence>
<dbReference type="SMR" id="F6BDN6"/>
<accession>F6BDN6</accession>
<dbReference type="EC" id="6.3.4.15" evidence="3"/>
<dbReference type="Pfam" id="PF02237">
    <property type="entry name" value="BPL_C"/>
    <property type="match status" value="1"/>
</dbReference>
<dbReference type="GO" id="GO:0004077">
    <property type="term" value="F:biotin--[biotin carboxyl-carrier protein] ligase activity"/>
    <property type="evidence" value="ECO:0007669"/>
    <property type="project" value="UniProtKB-EC"/>
</dbReference>
<dbReference type="Gene3D" id="2.30.30.100">
    <property type="match status" value="1"/>
</dbReference>
<dbReference type="Proteomes" id="UP000009227">
    <property type="component" value="Chromosome"/>
</dbReference>
<organism evidence="4">
    <name type="scientific">Methanotorris igneus (strain DSM 5666 / JCM 11834 / Kol 5)</name>
    <dbReference type="NCBI Taxonomy" id="880724"/>
    <lineage>
        <taxon>Archaea</taxon>
        <taxon>Methanobacteriati</taxon>
        <taxon>Methanobacteriota</taxon>
        <taxon>Methanomada group</taxon>
        <taxon>Methanococci</taxon>
        <taxon>Methanococcales</taxon>
        <taxon>Methanocaldococcaceae</taxon>
        <taxon>Methanotorris</taxon>
    </lineage>
</organism>
<evidence type="ECO:0000259" key="2">
    <source>
        <dbReference type="PROSITE" id="PS51733"/>
    </source>
</evidence>
<dbReference type="GO" id="GO:0005737">
    <property type="term" value="C:cytoplasm"/>
    <property type="evidence" value="ECO:0007669"/>
    <property type="project" value="TreeGrafter"/>
</dbReference>
<keyword evidence="4" id="KW-1185">Reference proteome</keyword>
<evidence type="ECO:0000313" key="4">
    <source>
        <dbReference type="Proteomes" id="UP000009227"/>
    </source>
</evidence>
<dbReference type="InterPro" id="IPR004408">
    <property type="entry name" value="Biotin_CoA_COase_ligase"/>
</dbReference>
<dbReference type="Pfam" id="PF03099">
    <property type="entry name" value="BPL_LplA_LipB"/>
    <property type="match status" value="1"/>
</dbReference>
<keyword evidence="1 3" id="KW-0436">Ligase</keyword>
<dbReference type="AlphaFoldDB" id="F6BDN6"/>
<dbReference type="Gene3D" id="3.30.930.10">
    <property type="entry name" value="Bira Bifunctional Protein, Domain 2"/>
    <property type="match status" value="1"/>
</dbReference>
<reference evidence="3 4" key="1">
    <citation type="submission" date="2011-05" db="EMBL/GenBank/DDBJ databases">
        <title>Complete sequence of Methanotorris igneus Kol 5.</title>
        <authorList>
            <consortium name="US DOE Joint Genome Institute"/>
            <person name="Lucas S."/>
            <person name="Han J."/>
            <person name="Lapidus A."/>
            <person name="Cheng J.-F."/>
            <person name="Goodwin L."/>
            <person name="Pitluck S."/>
            <person name="Peters L."/>
            <person name="Mikhailova N."/>
            <person name="Chertkov O."/>
            <person name="Han C."/>
            <person name="Tapia R."/>
            <person name="Land M."/>
            <person name="Hauser L."/>
            <person name="Kyrpides N."/>
            <person name="Ivanova N."/>
            <person name="Pagani I."/>
            <person name="Sieprawska-Lupa M."/>
            <person name="Whitman W."/>
            <person name="Woyke T."/>
        </authorList>
    </citation>
    <scope>NUCLEOTIDE SEQUENCE [LARGE SCALE GENOMIC DNA]</scope>
    <source>
        <strain evidence="4">DSM 5666 / JCM 11834 / Kol 5</strain>
    </source>
</reference>
<gene>
    <name evidence="3" type="ordered locus">Metig_1058</name>
</gene>
<protein>
    <submittedName>
        <fullName evidence="3">Biotin/acetyl-CoA-carboxylase ligase</fullName>
        <ecNumber evidence="3">6.3.4.15</ecNumber>
    </submittedName>
</protein>
<dbReference type="InterPro" id="IPR003142">
    <property type="entry name" value="BPL_C"/>
</dbReference>
<dbReference type="KEGG" id="mig:Metig_1058"/>
<dbReference type="InterPro" id="IPR045864">
    <property type="entry name" value="aa-tRNA-synth_II/BPL/LPL"/>
</dbReference>